<dbReference type="GO" id="GO:0009252">
    <property type="term" value="P:peptidoglycan biosynthetic process"/>
    <property type="evidence" value="ECO:0007669"/>
    <property type="project" value="UniProtKB-KW"/>
</dbReference>
<keyword evidence="11 14" id="KW-1133">Transmembrane helix</keyword>
<feature type="domain" description="Penicillin-binding protein dimerisation" evidence="16">
    <location>
        <begin position="60"/>
        <end position="229"/>
    </location>
</feature>
<dbReference type="PANTHER" id="PTHR30627">
    <property type="entry name" value="PEPTIDOGLYCAN D,D-TRANSPEPTIDASE"/>
    <property type="match status" value="1"/>
</dbReference>
<dbReference type="InterPro" id="IPR017790">
    <property type="entry name" value="Penicillin-binding_protein_2"/>
</dbReference>
<name>A0A1L3GN91_9BACT</name>
<evidence type="ECO:0000256" key="3">
    <source>
        <dbReference type="ARBA" id="ARBA00022475"/>
    </source>
</evidence>
<evidence type="ECO:0000256" key="13">
    <source>
        <dbReference type="ARBA" id="ARBA00023316"/>
    </source>
</evidence>
<keyword evidence="7 14" id="KW-0812">Transmembrane</keyword>
<dbReference type="NCBIfam" id="TIGR03423">
    <property type="entry name" value="pbp2_mrdA"/>
    <property type="match status" value="1"/>
</dbReference>
<dbReference type="STRING" id="1842532.A7E78_05860"/>
<dbReference type="EMBL" id="CP015519">
    <property type="protein sequence ID" value="APG27407.1"/>
    <property type="molecule type" value="Genomic_DNA"/>
</dbReference>
<dbReference type="RefSeq" id="WP_072283374.1">
    <property type="nucleotide sequence ID" value="NZ_CP015519.1"/>
</dbReference>
<dbReference type="GO" id="GO:0071972">
    <property type="term" value="F:peptidoglycan L,D-transpeptidase activity"/>
    <property type="evidence" value="ECO:0007669"/>
    <property type="project" value="TreeGrafter"/>
</dbReference>
<dbReference type="Gene3D" id="3.30.1390.30">
    <property type="entry name" value="Penicillin-binding protein 2a, domain 3"/>
    <property type="match status" value="1"/>
</dbReference>
<feature type="domain" description="Penicillin-binding protein transpeptidase" evidence="15">
    <location>
        <begin position="263"/>
        <end position="598"/>
    </location>
</feature>
<keyword evidence="10" id="KW-0573">Peptidoglycan synthesis</keyword>
<evidence type="ECO:0000256" key="11">
    <source>
        <dbReference type="ARBA" id="ARBA00022989"/>
    </source>
</evidence>
<keyword evidence="4" id="KW-0997">Cell inner membrane</keyword>
<dbReference type="PANTHER" id="PTHR30627:SF2">
    <property type="entry name" value="PEPTIDOGLYCAN D,D-TRANSPEPTIDASE MRDA"/>
    <property type="match status" value="1"/>
</dbReference>
<proteinExistence type="predicted"/>
<evidence type="ECO:0000256" key="2">
    <source>
        <dbReference type="ARBA" id="ARBA00004236"/>
    </source>
</evidence>
<evidence type="ECO:0000256" key="7">
    <source>
        <dbReference type="ARBA" id="ARBA00022692"/>
    </source>
</evidence>
<feature type="transmembrane region" description="Helical" evidence="14">
    <location>
        <begin position="17"/>
        <end position="37"/>
    </location>
</feature>
<dbReference type="InterPro" id="IPR012338">
    <property type="entry name" value="Beta-lactam/transpept-like"/>
</dbReference>
<protein>
    <submittedName>
        <fullName evidence="17">Penicillin-binding protein 2</fullName>
    </submittedName>
</protein>
<dbReference type="KEGG" id="pef:A7E78_05860"/>
<dbReference type="GO" id="GO:0006508">
    <property type="term" value="P:proteolysis"/>
    <property type="evidence" value="ECO:0007669"/>
    <property type="project" value="UniProtKB-KW"/>
</dbReference>
<dbReference type="InterPro" id="IPR050515">
    <property type="entry name" value="Beta-lactam/transpept"/>
</dbReference>
<evidence type="ECO:0000256" key="6">
    <source>
        <dbReference type="ARBA" id="ARBA00022670"/>
    </source>
</evidence>
<dbReference type="Gene3D" id="3.90.1310.10">
    <property type="entry name" value="Penicillin-binding protein 2a (Domain 2)"/>
    <property type="match status" value="1"/>
</dbReference>
<evidence type="ECO:0000313" key="18">
    <source>
        <dbReference type="Proteomes" id="UP000182517"/>
    </source>
</evidence>
<evidence type="ECO:0000256" key="12">
    <source>
        <dbReference type="ARBA" id="ARBA00023136"/>
    </source>
</evidence>
<comment type="subcellular location">
    <subcellularLocation>
        <location evidence="2">Cell membrane</location>
    </subcellularLocation>
    <subcellularLocation>
        <location evidence="1">Membrane</location>
        <topology evidence="1">Single-pass membrane protein</topology>
    </subcellularLocation>
</comment>
<evidence type="ECO:0000259" key="15">
    <source>
        <dbReference type="Pfam" id="PF00905"/>
    </source>
</evidence>
<keyword evidence="12 14" id="KW-0472">Membrane</keyword>
<sequence>MALNTGWSGSPALKKRFIIASLAALAVFVFLFLRLWYLQIIQADIYQALSEKNRTRYIPIAAPRGPIVDRDGHMLVDNRPAFRITALRQEVEEPEKMLTRLAELLALDLEILQERWAAGRRFPRYRPVPLADDVSRQALERVMEHSYELPGILTEVRPVRFYPHGESAAHLFGYLGEITEEELRAAPYQAYHPGDFVGKNGLERGIEQYLTGIPGERRVEVDVKGKKLRILKTQEPVPGNRVTLTINRDLQLATEEAFGDQAGAAVALDINTGEVLAMVSTPCYDPSLFARGITGKEWVELLHNPLDPLQNRALKGQYPPGSIFKIVTALAALESGKATARTKVDCQGALTVGNRSFRCWKKGGHGVTDLKKALKESCDVWFYEVSQQVGIDRIADMARRLGLGEPTGLGLAGERQGLIPDQQWKQQKFNDRWYRGETLIASIGQGYILTTPLQLATMMATVANGGTVLRPYLVKHIEDMAGETQQQTQPQIVRKAHLNKSQLDALRRGLEAVVNEPHGTAWMSRIKELPYAGKTGTSQVVHQRKRREKDAEIPYRLRDHALFSAYAPAANPQIAVAVVVEHGSHGSSAAAPIAKAMFDSYFKLQSPTESGAAEEN</sequence>
<organism evidence="17 18">
    <name type="scientific">Syntrophotalea acetylenivorans</name>
    <dbReference type="NCBI Taxonomy" id="1842532"/>
    <lineage>
        <taxon>Bacteria</taxon>
        <taxon>Pseudomonadati</taxon>
        <taxon>Thermodesulfobacteriota</taxon>
        <taxon>Desulfuromonadia</taxon>
        <taxon>Desulfuromonadales</taxon>
        <taxon>Syntrophotaleaceae</taxon>
        <taxon>Syntrophotalea</taxon>
    </lineage>
</organism>
<dbReference type="FunFam" id="3.40.710.10:FF:000024">
    <property type="entry name" value="Penicillin-binding protein 2"/>
    <property type="match status" value="1"/>
</dbReference>
<dbReference type="Pfam" id="PF00905">
    <property type="entry name" value="Transpeptidase"/>
    <property type="match status" value="1"/>
</dbReference>
<keyword evidence="3" id="KW-1003">Cell membrane</keyword>
<gene>
    <name evidence="17" type="ORF">A7E78_05860</name>
</gene>
<dbReference type="Gene3D" id="3.40.710.10">
    <property type="entry name" value="DD-peptidase/beta-lactamase superfamily"/>
    <property type="match status" value="1"/>
</dbReference>
<dbReference type="Proteomes" id="UP000182517">
    <property type="component" value="Chromosome"/>
</dbReference>
<dbReference type="InterPro" id="IPR036138">
    <property type="entry name" value="PBP_dimer_sf"/>
</dbReference>
<dbReference type="SUPFAM" id="SSF56519">
    <property type="entry name" value="Penicillin binding protein dimerisation domain"/>
    <property type="match status" value="1"/>
</dbReference>
<evidence type="ECO:0000256" key="8">
    <source>
        <dbReference type="ARBA" id="ARBA00022801"/>
    </source>
</evidence>
<dbReference type="GO" id="GO:0009002">
    <property type="term" value="F:serine-type D-Ala-D-Ala carboxypeptidase activity"/>
    <property type="evidence" value="ECO:0007669"/>
    <property type="project" value="InterPro"/>
</dbReference>
<evidence type="ECO:0000256" key="1">
    <source>
        <dbReference type="ARBA" id="ARBA00004167"/>
    </source>
</evidence>
<keyword evidence="5" id="KW-0121">Carboxypeptidase</keyword>
<evidence type="ECO:0000313" key="17">
    <source>
        <dbReference type="EMBL" id="APG27407.1"/>
    </source>
</evidence>
<reference evidence="17 18" key="1">
    <citation type="journal article" date="2017" name="Genome Announc.">
        <title>Complete Genome Sequences of Two Acetylene-Fermenting Pelobacter acetylenicus Strains.</title>
        <authorList>
            <person name="Sutton J.M."/>
            <person name="Baesman S.M."/>
            <person name="Fierst J.L."/>
            <person name="Poret-Peterson A.T."/>
            <person name="Oremland R.S."/>
            <person name="Dunlap D.S."/>
            <person name="Akob D.M."/>
        </authorList>
    </citation>
    <scope>NUCLEOTIDE SEQUENCE [LARGE SCALE GENOMIC DNA]</scope>
    <source>
        <strain evidence="17 18">SFB93</strain>
    </source>
</reference>
<keyword evidence="6" id="KW-0645">Protease</keyword>
<dbReference type="GO" id="GO:0008360">
    <property type="term" value="P:regulation of cell shape"/>
    <property type="evidence" value="ECO:0007669"/>
    <property type="project" value="UniProtKB-KW"/>
</dbReference>
<keyword evidence="13" id="KW-0961">Cell wall biogenesis/degradation</keyword>
<keyword evidence="18" id="KW-1185">Reference proteome</keyword>
<evidence type="ECO:0000256" key="5">
    <source>
        <dbReference type="ARBA" id="ARBA00022645"/>
    </source>
</evidence>
<dbReference type="SUPFAM" id="SSF56601">
    <property type="entry name" value="beta-lactamase/transpeptidase-like"/>
    <property type="match status" value="1"/>
</dbReference>
<dbReference type="GO" id="GO:0071555">
    <property type="term" value="P:cell wall organization"/>
    <property type="evidence" value="ECO:0007669"/>
    <property type="project" value="UniProtKB-KW"/>
</dbReference>
<dbReference type="Pfam" id="PF03717">
    <property type="entry name" value="PBP_dimer"/>
    <property type="match status" value="1"/>
</dbReference>
<dbReference type="GO" id="GO:0005886">
    <property type="term" value="C:plasma membrane"/>
    <property type="evidence" value="ECO:0007669"/>
    <property type="project" value="UniProtKB-SubCell"/>
</dbReference>
<dbReference type="OrthoDB" id="9789078at2"/>
<dbReference type="GO" id="GO:0008658">
    <property type="term" value="F:penicillin binding"/>
    <property type="evidence" value="ECO:0007669"/>
    <property type="project" value="InterPro"/>
</dbReference>
<dbReference type="InterPro" id="IPR001460">
    <property type="entry name" value="PCN-bd_Tpept"/>
</dbReference>
<dbReference type="AlphaFoldDB" id="A0A1L3GN91"/>
<dbReference type="InterPro" id="IPR005311">
    <property type="entry name" value="PBP_dimer"/>
</dbReference>
<evidence type="ECO:0000259" key="16">
    <source>
        <dbReference type="Pfam" id="PF03717"/>
    </source>
</evidence>
<keyword evidence="9" id="KW-0133">Cell shape</keyword>
<keyword evidence="8" id="KW-0378">Hydrolase</keyword>
<accession>A0A1L3GN91</accession>
<evidence type="ECO:0000256" key="9">
    <source>
        <dbReference type="ARBA" id="ARBA00022960"/>
    </source>
</evidence>
<evidence type="ECO:0000256" key="14">
    <source>
        <dbReference type="SAM" id="Phobius"/>
    </source>
</evidence>
<evidence type="ECO:0000256" key="4">
    <source>
        <dbReference type="ARBA" id="ARBA00022519"/>
    </source>
</evidence>
<evidence type="ECO:0000256" key="10">
    <source>
        <dbReference type="ARBA" id="ARBA00022984"/>
    </source>
</evidence>